<dbReference type="PRINTS" id="PR00364">
    <property type="entry name" value="DISEASERSIST"/>
</dbReference>
<dbReference type="GO" id="GO:0043531">
    <property type="term" value="F:ADP binding"/>
    <property type="evidence" value="ECO:0007669"/>
    <property type="project" value="InterPro"/>
</dbReference>
<dbReference type="PROSITE" id="PS50104">
    <property type="entry name" value="TIR"/>
    <property type="match status" value="3"/>
</dbReference>
<dbReference type="Pfam" id="PF01582">
    <property type="entry name" value="TIR"/>
    <property type="match status" value="3"/>
</dbReference>
<dbReference type="Gene3D" id="3.80.10.10">
    <property type="entry name" value="Ribonuclease Inhibitor"/>
    <property type="match status" value="5"/>
</dbReference>
<sequence>MGKPTKLKSPPPPHRVFISSHGGDLLLRGGFVHEIAKALRSIKVNAYADEPTGEEVVWTRIEKSRIAIVVFSSRYTESRWCFEELVKIKEGMELGELEVIPIFYKLDTSAELEGGSGLNPTMRDFDPQKVKIWNEALDSVSCMMGYHLYKNSVESKFISRIVKDVKRILIQLPKEEQDDESHDSLDDSSKSETLNGGSVLGEAESVEDDIFPNEKVDSVNDQEVSTSSAIVTSNKPPLEHQVFINFQGNDLRYGFVGHIAEALERVGFEVRIDEDELQPGDLTELLFKQIEESRIAIVIFSSRYTESTWCLDKLVKIKERMDEGKLEVVPIFYKVKQLQVTQLEGSFGIRIWNFWRRSREYRVIKWKEALECVGGLKGLVFEEDRLESELITSIVKDIEKKIEIKERKNPSSFPFTGREDNTELPTGKGENLETYLNNHRLFGIKLRMEQLEQKLEFDCDETRIIGVVGMPGIGKTTLAMRLYEEWNSKFVHCMPLLGICKKSKDHELVWLRKTLLEVLLEGKFPEKQNEITHESVKDTLLQTKIFVVLSDVSDKKQLDFLLGNLDWVKKGSKIVITTGDRSLLKEFVDDIYVVPLLNDEEAFQLFTYHAFDDQTYSPSQDFVILSRKFVDYAQGHPQALISLGTELRGKDEDYWNQRLATVTDRDNTTIQDVWKLSTDQLNERQKDVLLDIVHFFKSEDEYFVRSLLDSGDPDATDAVSEVRDLADKFMITVSDGRVEMNDLLYKFGKGLGSPMVHGMWNYKDIYTGTGTNSMRGIFLDMSEETKNFALERMTFTNMLNLRYLKIYDSFCPRQCKSKWELNFPDGLSLPLEEIRYLHFVKFPLKELPPDFRPENLIDLRLPYSKIQRIWEDAKDTPRLKWVDLCHSSQLFDLSALPTAENLQSLNLEGCTALKELPLEIQNMKSLVFMNLRGCTGLESLPKINLISLKTLILSGCSNLKDFQLISESIEFLHLDGTAITGLPLAIQSFQRLVVLNLKNCEMLECLPNCLGELKALEELILSGCSNLKNLSDIRESMKHLQILLIDMIGGKEMPNIITSKGQASPDKFVHGPSGWPQGVNGVSSLRRLSLNGNDFVSLQTDIWKLYNLNWLDVKNCKMLKSIPMLPPRLQYFDAQGCDSLETVSHPLAIPVLTQQKHATFNFSNCNKLDQDAKDSIISYISWKFQLVLDALSRYSEDSVLEALIGTCFPGCEVPAWFSHRAFGSVLESKLPLHWSDNKFTGIALCAVVLFPEFHEQRDRLVVKCNCVFNSKYGSPVRFGCTVGSWSKARNTSLRYELSHIFIGYTTMLDSNKHGLEDSEEGCSLTEASLEFQVTDGTEVVGSFKVLNCGFRLIYASNEMENTCWDSMTAVLPERIEHSQDEAKSHENFRSPDEIQYESSFDPTLGANSNFISETKSDAEPDLWKSLESKIVDISNVENDAGKEITVSSDRDNTSSGDQTRYVGVELRLKQMEKMLYSMPGETFIVGVVGMHGIGKTTLATMLFEKRGSKFPRRLFLTVPKECEPEQLRSMFLKKLLEHLHVNISDETTHECVKAELLQTKVFAVLDDVSDKKQLQILLGNLAWIKKGSKIVITTCDKSYLEGFAHDTYFVPPLKNREAVQLFAYHAFYKQIYPSETFLSLSRMFVDHSTGNPLALESLGSLLCGKDEACWEHELQKVRQSFNMKMGKVWRFSIKQLTEGQKDMFLDIVYFFKSEEEYFVRRLLDSENPEAVSEVRDLADKLLITISGGRVGIHDQLYALSKDLGSPGERKLWNYKDIIGYMKKSKQSGTDDVRGIFLDMSEATKNIPLERMTFINMCNLRYLKIYDSSCPRQCKSDCKLCFPDGLLFPLEEIRYLHWVKFPLEELPPDFKPRNLVDLRLPYSKIERVWEGVKDTPRLKWVDLRHSSKLCNLSALSKAENLQRLNLEGCTVLDELPAEIQNMKSLVFLNLRGCIRLWSLPNINLISLKTLILSDCSNLKNFQLISESIEFLHLDGTAITELPLAIDSLQRLVVLNLKNCEMLEFLPNCLGEVKTLEELILSGCSRLKNLSDVRESMKHLQSLLIDRIGAKEMPNITISKGQASADMFVHGPSGWPQGVNGVFSLRRLSLSGNDFVSLQTDIWELYNLNWLELKDCKMLRSIPMLPPRLQYFDAHGCDSLERVSHPLALPVRLEQIHATFNFSNCSKLDQDAKDSIVSYTRWKSELVLDALSLYNNGDSALENFTGACFPGWEVPARFSHQASGPVLEGKLSTHWRDNNLTGIALCAVILFPDYHEQRARLVVNCNCEFNNEDGSYNRFSWTIGSWSDAGKTAGKIVPSHVFISYASMLDNKKLGEKEDEEGCGHTKTYFKFQVTDGTEVLHGYEVLKCGFSLVYASDELRVQSGRHEANHYGAYSKNVAISNVRRETETMDMRLDGGHDIVELPNEMIAHGTANTSQRPNNKSPVTTLKQTRRETQVRALSVRLTGKPRVYISCHGGDLCITLVKHLVNNLTNAGVNVFIDNDERMWIKMHQLYNRIEDSRIAVVIFSKRYLASRLCLNELAKMDELAKEGRLLVISVFYQVISSDMKNLKGECGRCFREMRKRHEDEPENVQKWETSLMSMAETTGVHSEIHGIDAALVKATVKAVHRELTKIAGGKFKSLGRGVMLSARVFIFALFAALLFSLFVSPLLFADAAFAAFW</sequence>
<dbReference type="PANTHER" id="PTHR11017">
    <property type="entry name" value="LEUCINE-RICH REPEAT-CONTAINING PROTEIN"/>
    <property type="match status" value="1"/>
</dbReference>
<dbReference type="PANTHER" id="PTHR11017:SF589">
    <property type="entry name" value="ADP-RIBOSYL CYCLASE_CYCLIC ADP-RIBOSE HYDROLASE-RELATED"/>
    <property type="match status" value="1"/>
</dbReference>
<evidence type="ECO:0000256" key="8">
    <source>
        <dbReference type="SAM" id="Phobius"/>
    </source>
</evidence>
<feature type="domain" description="TIR" evidence="9">
    <location>
        <begin position="12"/>
        <end position="169"/>
    </location>
</feature>
<keyword evidence="2" id="KW-0433">Leucine-rich repeat</keyword>
<keyword evidence="8" id="KW-0472">Membrane</keyword>
<evidence type="ECO:0000256" key="1">
    <source>
        <dbReference type="ARBA" id="ARBA00011982"/>
    </source>
</evidence>
<gene>
    <name evidence="10" type="ORF">BOLC7T43365H</name>
</gene>
<dbReference type="GO" id="GO:0006952">
    <property type="term" value="P:defense response"/>
    <property type="evidence" value="ECO:0007669"/>
    <property type="project" value="InterPro"/>
</dbReference>
<keyword evidence="8" id="KW-0812">Transmembrane</keyword>
<dbReference type="InterPro" id="IPR045344">
    <property type="entry name" value="C-JID"/>
</dbReference>
<dbReference type="InterPro" id="IPR044974">
    <property type="entry name" value="Disease_R_plants"/>
</dbReference>
<protein>
    <recommendedName>
        <fullName evidence="1">ADP-ribosyl cyclase/cyclic ADP-ribose hydrolase</fullName>
        <ecNumber evidence="1">3.2.2.6</ecNumber>
    </recommendedName>
</protein>
<dbReference type="Pfam" id="PF20160">
    <property type="entry name" value="C-JID"/>
    <property type="match status" value="2"/>
</dbReference>
<evidence type="ECO:0000256" key="2">
    <source>
        <dbReference type="ARBA" id="ARBA00022614"/>
    </source>
</evidence>
<dbReference type="FunFam" id="3.80.10.10:FF:000386">
    <property type="entry name" value="Disease resistance protein RPS4"/>
    <property type="match status" value="2"/>
</dbReference>
<accession>A0A3P6EWK5</accession>
<dbReference type="Gene3D" id="3.40.50.10140">
    <property type="entry name" value="Toll/interleukin-1 receptor homology (TIR) domain"/>
    <property type="match status" value="3"/>
</dbReference>
<evidence type="ECO:0000259" key="9">
    <source>
        <dbReference type="PROSITE" id="PS50104"/>
    </source>
</evidence>
<evidence type="ECO:0000256" key="5">
    <source>
        <dbReference type="ARBA" id="ARBA00023027"/>
    </source>
</evidence>
<dbReference type="Gene3D" id="3.40.50.300">
    <property type="entry name" value="P-loop containing nucleotide triphosphate hydrolases"/>
    <property type="match status" value="2"/>
</dbReference>
<organism evidence="10">
    <name type="scientific">Brassica oleracea</name>
    <name type="common">Wild cabbage</name>
    <dbReference type="NCBI Taxonomy" id="3712"/>
    <lineage>
        <taxon>Eukaryota</taxon>
        <taxon>Viridiplantae</taxon>
        <taxon>Streptophyta</taxon>
        <taxon>Embryophyta</taxon>
        <taxon>Tracheophyta</taxon>
        <taxon>Spermatophyta</taxon>
        <taxon>Magnoliopsida</taxon>
        <taxon>eudicotyledons</taxon>
        <taxon>Gunneridae</taxon>
        <taxon>Pentapetalae</taxon>
        <taxon>rosids</taxon>
        <taxon>malvids</taxon>
        <taxon>Brassicales</taxon>
        <taxon>Brassicaceae</taxon>
        <taxon>Brassiceae</taxon>
        <taxon>Brassica</taxon>
    </lineage>
</organism>
<dbReference type="SUPFAM" id="SSF52200">
    <property type="entry name" value="Toll/Interleukin receptor TIR domain"/>
    <property type="match status" value="3"/>
</dbReference>
<dbReference type="InterPro" id="IPR027417">
    <property type="entry name" value="P-loop_NTPase"/>
</dbReference>
<keyword evidence="8" id="KW-1133">Transmembrane helix</keyword>
<dbReference type="InterPro" id="IPR042197">
    <property type="entry name" value="Apaf_helical"/>
</dbReference>
<dbReference type="InterPro" id="IPR035897">
    <property type="entry name" value="Toll_tir_struct_dom_sf"/>
</dbReference>
<proteinExistence type="predicted"/>
<dbReference type="Pfam" id="PF07725">
    <property type="entry name" value="LRR_3"/>
    <property type="match status" value="2"/>
</dbReference>
<dbReference type="GO" id="GO:0061809">
    <property type="term" value="F:NAD+ nucleosidase activity, cyclic ADP-ribose generating"/>
    <property type="evidence" value="ECO:0007669"/>
    <property type="project" value="UniProtKB-EC"/>
</dbReference>
<dbReference type="InterPro" id="IPR000157">
    <property type="entry name" value="TIR_dom"/>
</dbReference>
<comment type="catalytic activity">
    <reaction evidence="6">
        <text>NAD(+) + H2O = ADP-D-ribose + nicotinamide + H(+)</text>
        <dbReference type="Rhea" id="RHEA:16301"/>
        <dbReference type="ChEBI" id="CHEBI:15377"/>
        <dbReference type="ChEBI" id="CHEBI:15378"/>
        <dbReference type="ChEBI" id="CHEBI:17154"/>
        <dbReference type="ChEBI" id="CHEBI:57540"/>
        <dbReference type="ChEBI" id="CHEBI:57967"/>
        <dbReference type="EC" id="3.2.2.6"/>
    </reaction>
    <physiologicalReaction direction="left-to-right" evidence="6">
        <dbReference type="Rhea" id="RHEA:16302"/>
    </physiologicalReaction>
</comment>
<evidence type="ECO:0000256" key="4">
    <source>
        <dbReference type="ARBA" id="ARBA00022801"/>
    </source>
</evidence>
<evidence type="ECO:0000256" key="6">
    <source>
        <dbReference type="ARBA" id="ARBA00047304"/>
    </source>
</evidence>
<reference evidence="10" key="1">
    <citation type="submission" date="2018-11" db="EMBL/GenBank/DDBJ databases">
        <authorList>
            <consortium name="Genoscope - CEA"/>
            <person name="William W."/>
        </authorList>
    </citation>
    <scope>NUCLEOTIDE SEQUENCE</scope>
</reference>
<dbReference type="GO" id="GO:0007165">
    <property type="term" value="P:signal transduction"/>
    <property type="evidence" value="ECO:0007669"/>
    <property type="project" value="InterPro"/>
</dbReference>
<dbReference type="InterPro" id="IPR002182">
    <property type="entry name" value="NB-ARC"/>
</dbReference>
<dbReference type="EC" id="3.2.2.6" evidence="1"/>
<feature type="transmembrane region" description="Helical" evidence="8">
    <location>
        <begin position="2647"/>
        <end position="2671"/>
    </location>
</feature>
<feature type="region of interest" description="Disordered" evidence="7">
    <location>
        <begin position="2431"/>
        <end position="2450"/>
    </location>
</feature>
<dbReference type="FunFam" id="3.40.50.10140:FF:000007">
    <property type="entry name" value="Disease resistance protein (TIR-NBS-LRR class)"/>
    <property type="match status" value="1"/>
</dbReference>
<dbReference type="InterPro" id="IPR032675">
    <property type="entry name" value="LRR_dom_sf"/>
</dbReference>
<dbReference type="InterPro" id="IPR011713">
    <property type="entry name" value="Leu-rich_rpt_3"/>
</dbReference>
<dbReference type="SUPFAM" id="SSF52058">
    <property type="entry name" value="L domain-like"/>
    <property type="match status" value="2"/>
</dbReference>
<feature type="domain" description="TIR" evidence="9">
    <location>
        <begin position="238"/>
        <end position="402"/>
    </location>
</feature>
<feature type="domain" description="TIR" evidence="9">
    <location>
        <begin position="2465"/>
        <end position="2630"/>
    </location>
</feature>
<evidence type="ECO:0000256" key="7">
    <source>
        <dbReference type="SAM" id="MobiDB-lite"/>
    </source>
</evidence>
<name>A0A3P6EWK5_BRAOL</name>
<evidence type="ECO:0000313" key="10">
    <source>
        <dbReference type="EMBL" id="VDD37805.1"/>
    </source>
</evidence>
<feature type="compositionally biased region" description="Polar residues" evidence="7">
    <location>
        <begin position="2431"/>
        <end position="2448"/>
    </location>
</feature>
<dbReference type="Gene3D" id="1.10.8.430">
    <property type="entry name" value="Helical domain of apoptotic protease-activating factors"/>
    <property type="match status" value="2"/>
</dbReference>
<keyword evidence="4" id="KW-0378">Hydrolase</keyword>
<dbReference type="SMART" id="SM00255">
    <property type="entry name" value="TIR"/>
    <property type="match status" value="3"/>
</dbReference>
<evidence type="ECO:0000256" key="3">
    <source>
        <dbReference type="ARBA" id="ARBA00022737"/>
    </source>
</evidence>
<dbReference type="EMBL" id="LR031876">
    <property type="protein sequence ID" value="VDD37805.1"/>
    <property type="molecule type" value="Genomic_DNA"/>
</dbReference>
<keyword evidence="5" id="KW-0520">NAD</keyword>
<feature type="region of interest" description="Disordered" evidence="7">
    <location>
        <begin position="176"/>
        <end position="199"/>
    </location>
</feature>
<dbReference type="Pfam" id="PF00931">
    <property type="entry name" value="NB-ARC"/>
    <property type="match status" value="2"/>
</dbReference>
<keyword evidence="3" id="KW-0677">Repeat</keyword>
<dbReference type="SUPFAM" id="SSF52540">
    <property type="entry name" value="P-loop containing nucleoside triphosphate hydrolases"/>
    <property type="match status" value="2"/>
</dbReference>